<dbReference type="Proteomes" id="UP000652761">
    <property type="component" value="Unassembled WGS sequence"/>
</dbReference>
<gene>
    <name evidence="2" type="ORF">Taro_032722</name>
</gene>
<dbReference type="AlphaFoldDB" id="A0A843WA86"/>
<comment type="caution">
    <text evidence="2">The sequence shown here is derived from an EMBL/GenBank/DDBJ whole genome shotgun (WGS) entry which is preliminary data.</text>
</comment>
<dbReference type="InterPro" id="IPR055482">
    <property type="entry name" value="DUF7054"/>
</dbReference>
<dbReference type="InterPro" id="IPR040358">
    <property type="entry name" value="At4g22758-like"/>
</dbReference>
<evidence type="ECO:0000259" key="1">
    <source>
        <dbReference type="Pfam" id="PF23156"/>
    </source>
</evidence>
<proteinExistence type="predicted"/>
<reference evidence="2" key="1">
    <citation type="submission" date="2017-07" db="EMBL/GenBank/DDBJ databases">
        <title>Taro Niue Genome Assembly and Annotation.</title>
        <authorList>
            <person name="Atibalentja N."/>
            <person name="Keating K."/>
            <person name="Fields C.J."/>
        </authorList>
    </citation>
    <scope>NUCLEOTIDE SEQUENCE</scope>
    <source>
        <strain evidence="2">Niue_2</strain>
        <tissue evidence="2">Leaf</tissue>
    </source>
</reference>
<protein>
    <recommendedName>
        <fullName evidence="1">DUF7054 domain-containing protein</fullName>
    </recommendedName>
</protein>
<evidence type="ECO:0000313" key="2">
    <source>
        <dbReference type="EMBL" id="MQL99979.1"/>
    </source>
</evidence>
<accession>A0A843WA86</accession>
<evidence type="ECO:0000313" key="3">
    <source>
        <dbReference type="Proteomes" id="UP000652761"/>
    </source>
</evidence>
<dbReference type="Pfam" id="PF23156">
    <property type="entry name" value="DUF7054"/>
    <property type="match status" value="1"/>
</dbReference>
<keyword evidence="3" id="KW-1185">Reference proteome</keyword>
<sequence length="160" mass="17191">MLVTVTVLGSAGPIRFVTSEGETVSAVVGTTLRCYAREGRVPALGFDVGQFHLFCAQSDYMDPLDLSESIGARGGRSFVLCKKTLQQPTLAAPTMGGTGTAADSTIAATRQTQRNEGDGGIGGGVRKFWFHKSSSHLKMASHHQQYYRCPLSASFFLYHP</sequence>
<dbReference type="EMBL" id="NMUH01002438">
    <property type="protein sequence ID" value="MQL99979.1"/>
    <property type="molecule type" value="Genomic_DNA"/>
</dbReference>
<organism evidence="2 3">
    <name type="scientific">Colocasia esculenta</name>
    <name type="common">Wild taro</name>
    <name type="synonym">Arum esculentum</name>
    <dbReference type="NCBI Taxonomy" id="4460"/>
    <lineage>
        <taxon>Eukaryota</taxon>
        <taxon>Viridiplantae</taxon>
        <taxon>Streptophyta</taxon>
        <taxon>Embryophyta</taxon>
        <taxon>Tracheophyta</taxon>
        <taxon>Spermatophyta</taxon>
        <taxon>Magnoliopsida</taxon>
        <taxon>Liliopsida</taxon>
        <taxon>Araceae</taxon>
        <taxon>Aroideae</taxon>
        <taxon>Colocasieae</taxon>
        <taxon>Colocasia</taxon>
    </lineage>
</organism>
<dbReference type="PANTHER" id="PTHR33270">
    <property type="entry name" value="BNAC05G50380D PROTEIN"/>
    <property type="match status" value="1"/>
</dbReference>
<name>A0A843WA86_COLES</name>
<feature type="domain" description="DUF7054" evidence="1">
    <location>
        <begin position="1"/>
        <end position="81"/>
    </location>
</feature>
<dbReference type="OrthoDB" id="1919859at2759"/>
<dbReference type="PANTHER" id="PTHR33270:SF18">
    <property type="entry name" value="OS02G0324700 PROTEIN"/>
    <property type="match status" value="1"/>
</dbReference>